<proteinExistence type="inferred from homology"/>
<dbReference type="PANTHER" id="PTHR22603">
    <property type="entry name" value="CHOLINE/ETHANOALAMINE KINASE"/>
    <property type="match status" value="1"/>
</dbReference>
<dbReference type="SUPFAM" id="SSF56112">
    <property type="entry name" value="Protein kinase-like (PK-like)"/>
    <property type="match status" value="1"/>
</dbReference>
<evidence type="ECO:0000256" key="2">
    <source>
        <dbReference type="ARBA" id="ARBA00038211"/>
    </source>
</evidence>
<accession>A0A420HBN2</accession>
<evidence type="ECO:0000256" key="1">
    <source>
        <dbReference type="ARBA" id="ARBA00037883"/>
    </source>
</evidence>
<organism evidence="4 5">
    <name type="scientific">Golovinomyces cichoracearum</name>
    <dbReference type="NCBI Taxonomy" id="62708"/>
    <lineage>
        <taxon>Eukaryota</taxon>
        <taxon>Fungi</taxon>
        <taxon>Dikarya</taxon>
        <taxon>Ascomycota</taxon>
        <taxon>Pezizomycotina</taxon>
        <taxon>Leotiomycetes</taxon>
        <taxon>Erysiphales</taxon>
        <taxon>Erysiphaceae</taxon>
        <taxon>Golovinomyces</taxon>
    </lineage>
</organism>
<keyword evidence="4" id="KW-0808">Transferase</keyword>
<dbReference type="Pfam" id="PF01633">
    <property type="entry name" value="Choline_kinase"/>
    <property type="match status" value="1"/>
</dbReference>
<gene>
    <name evidence="4" type="ORF">GcC1_208028</name>
</gene>
<dbReference type="GO" id="GO:0004305">
    <property type="term" value="F:ethanolamine kinase activity"/>
    <property type="evidence" value="ECO:0007669"/>
    <property type="project" value="UniProtKB-EC"/>
</dbReference>
<sequence length="420" mass="48311">MTKPHCLETLASAKKIQYIPFKYEPNDSQASALRLVLTLRPDWKDDKIDFIRFTDGITNTLLKVVRKLSGLSVYEIDEEAILLRAYGPGTELIIDREQEAQNHEMLMRYNLAPELLARFKNGMLYRFIQGSIPSPAELRKQEIWHAVARRLAEWHAVVPCTKEATGKSSHETYCCEHTTSISSSGLIPKATVSQAGNPEPNLWTVLQKWVYALPTETLEEKERQKILQREIDRLIPEFINRPGLGNNSLVFAHCDLLCGNIIILPQSNLNANATLTVSFIDYEYATPSPAAFDIANHFAEWGGFDCDYHQLPTQSQRLDFIREYICSYYKHLQSQISPEDQEIESKRLFSEVDFFRGLPGLYWGIWSLIQTKISKIDFDYASYAEVRLAEYWAWRAETDGTRAVSGKQMPLREARWAQEF</sequence>
<comment type="caution">
    <text evidence="4">The sequence shown here is derived from an EMBL/GenBank/DDBJ whole genome shotgun (WGS) entry which is preliminary data.</text>
</comment>
<dbReference type="PANTHER" id="PTHR22603:SF66">
    <property type="entry name" value="ETHANOLAMINE KINASE"/>
    <property type="match status" value="1"/>
</dbReference>
<dbReference type="GO" id="GO:0006646">
    <property type="term" value="P:phosphatidylethanolamine biosynthetic process"/>
    <property type="evidence" value="ECO:0007669"/>
    <property type="project" value="TreeGrafter"/>
</dbReference>
<dbReference type="Gene3D" id="3.90.1200.10">
    <property type="match status" value="1"/>
</dbReference>
<dbReference type="Proteomes" id="UP000285405">
    <property type="component" value="Unassembled WGS sequence"/>
</dbReference>
<reference evidence="4 5" key="1">
    <citation type="journal article" date="2018" name="BMC Genomics">
        <title>Comparative genome analyses reveal sequence features reflecting distinct modes of host-adaptation between dicot and monocot powdery mildew.</title>
        <authorList>
            <person name="Wu Y."/>
            <person name="Ma X."/>
            <person name="Pan Z."/>
            <person name="Kale S.D."/>
            <person name="Song Y."/>
            <person name="King H."/>
            <person name="Zhang Q."/>
            <person name="Presley C."/>
            <person name="Deng X."/>
            <person name="Wei C.I."/>
            <person name="Xiao S."/>
        </authorList>
    </citation>
    <scope>NUCLEOTIDE SEQUENCE [LARGE SCALE GENOMIC DNA]</scope>
    <source>
        <strain evidence="4">UCSC1</strain>
    </source>
</reference>
<protein>
    <recommendedName>
        <fullName evidence="3">ethanolamine kinase</fullName>
        <ecNumber evidence="3">2.7.1.82</ecNumber>
    </recommendedName>
</protein>
<dbReference type="InterPro" id="IPR011009">
    <property type="entry name" value="Kinase-like_dom_sf"/>
</dbReference>
<comment type="pathway">
    <text evidence="1">Phospholipid metabolism; phosphatidylethanolamine biosynthesis; phosphatidylethanolamine from ethanolamine: step 1/3.</text>
</comment>
<dbReference type="GO" id="GO:0005737">
    <property type="term" value="C:cytoplasm"/>
    <property type="evidence" value="ECO:0007669"/>
    <property type="project" value="TreeGrafter"/>
</dbReference>
<dbReference type="CDD" id="cd05157">
    <property type="entry name" value="ETNK_euk"/>
    <property type="match status" value="1"/>
</dbReference>
<keyword evidence="4" id="KW-0418">Kinase</keyword>
<evidence type="ECO:0000313" key="5">
    <source>
        <dbReference type="Proteomes" id="UP000285405"/>
    </source>
</evidence>
<evidence type="ECO:0000256" key="3">
    <source>
        <dbReference type="ARBA" id="ARBA00038874"/>
    </source>
</evidence>
<dbReference type="OrthoDB" id="10267235at2759"/>
<comment type="similarity">
    <text evidence="2">Belongs to the choline/ethanolamine kinase family.</text>
</comment>
<dbReference type="AlphaFoldDB" id="A0A420HBN2"/>
<evidence type="ECO:0000313" key="4">
    <source>
        <dbReference type="EMBL" id="RKF54818.1"/>
    </source>
</evidence>
<name>A0A420HBN2_9PEZI</name>
<dbReference type="EC" id="2.7.1.82" evidence="3"/>
<dbReference type="EMBL" id="MCBR01020879">
    <property type="protein sequence ID" value="RKF54818.1"/>
    <property type="molecule type" value="Genomic_DNA"/>
</dbReference>